<keyword evidence="2" id="KW-1185">Reference proteome</keyword>
<dbReference type="AlphaFoldDB" id="A0A0H3DTP3"/>
<evidence type="ECO:0000313" key="2">
    <source>
        <dbReference type="Proteomes" id="UP000002230"/>
    </source>
</evidence>
<sequence>MGKKHDAHITLPGERERHEAISIVSGVYIQRDSMPSRARRIASVVARQ</sequence>
<dbReference type="HOGENOM" id="CLU_3152265_0_0_6"/>
<dbReference type="EMBL" id="CP002154">
    <property type="protein sequence ID" value="ADM41328.1"/>
    <property type="molecule type" value="Genomic_DNA"/>
</dbReference>
<name>A0A0H3DTP3_EDWTF</name>
<dbReference type="Proteomes" id="UP000002230">
    <property type="component" value="Chromosome"/>
</dbReference>
<organism evidence="1 2">
    <name type="scientific">Edwardsiella tarda (strain FL6-60)</name>
    <dbReference type="NCBI Taxonomy" id="718251"/>
    <lineage>
        <taxon>Bacteria</taxon>
        <taxon>Pseudomonadati</taxon>
        <taxon>Pseudomonadota</taxon>
        <taxon>Gammaproteobacteria</taxon>
        <taxon>Enterobacterales</taxon>
        <taxon>Hafniaceae</taxon>
        <taxon>Edwardsiella</taxon>
    </lineage>
</organism>
<accession>A0A0H3DTP3</accession>
<reference evidence="1 2" key="2">
    <citation type="journal article" date="2011" name="BMC Immunol.">
        <title>Comparison of static immersion and intravenous injection systems for exposure of zebrafish embryos to the natural pathogen Edwardsiella tarda.</title>
        <authorList>
            <person name="van Soest J.J."/>
            <person name="Stockhammer O.W."/>
            <person name="Ordas A."/>
            <person name="Bloemberg G.V."/>
            <person name="Spaink H.P."/>
            <person name="Meijer A.H."/>
        </authorList>
    </citation>
    <scope>NUCLEOTIDE SEQUENCE [LARGE SCALE GENOMIC DNA]</scope>
    <source>
        <strain evidence="1 2">FL6-60</strain>
    </source>
</reference>
<evidence type="ECO:0000313" key="1">
    <source>
        <dbReference type="EMBL" id="ADM41328.1"/>
    </source>
</evidence>
<proteinExistence type="predicted"/>
<dbReference type="PATRIC" id="fig|718251.5.peg.1250"/>
<dbReference type="KEGG" id="etd:ETAF_1212"/>
<gene>
    <name evidence="1" type="ordered locus">ETAF_1212</name>
</gene>
<reference evidence="2" key="1">
    <citation type="submission" date="2010-08" db="EMBL/GenBank/DDBJ databases">
        <title>Genome comparisons of Edwardsiella bacteria analysed using deep sequencing technology.</title>
        <authorList>
            <person name="van Soest J.J."/>
            <person name="Henkel C.V."/>
            <person name="Jansen H.J."/>
            <person name="van den Hondel C.A.M.J.J."/>
            <person name="Bloemberg G.V."/>
            <person name="Meijer A.H."/>
            <person name="Spaink H.P."/>
        </authorList>
    </citation>
    <scope>NUCLEOTIDE SEQUENCE [LARGE SCALE GENOMIC DNA]</scope>
    <source>
        <strain evidence="2">FL6-60</strain>
    </source>
</reference>
<protein>
    <submittedName>
        <fullName evidence="1">Uncharacterized protein</fullName>
    </submittedName>
</protein>